<reference evidence="10" key="1">
    <citation type="submission" date="2012-11" db="EMBL/GenBank/DDBJ databases">
        <title>Dependencies among metagenomic species, viruses, plasmids and units of genetic variation.</title>
        <authorList>
            <person name="Nielsen H.B."/>
            <person name="Almeida M."/>
            <person name="Juncker A.S."/>
            <person name="Rasmussen S."/>
            <person name="Li J."/>
            <person name="Sunagawa S."/>
            <person name="Plichta D."/>
            <person name="Gautier L."/>
            <person name="Le Chatelier E."/>
            <person name="Peletier E."/>
            <person name="Bonde I."/>
            <person name="Nielsen T."/>
            <person name="Manichanh C."/>
            <person name="Arumugam M."/>
            <person name="Batto J."/>
            <person name="Santos M.B.Q.D."/>
            <person name="Blom N."/>
            <person name="Borruel N."/>
            <person name="Burgdorf K.S."/>
            <person name="Boumezbeur F."/>
            <person name="Casellas F."/>
            <person name="Dore J."/>
            <person name="Guarner F."/>
            <person name="Hansen T."/>
            <person name="Hildebrand F."/>
            <person name="Kaas R.S."/>
            <person name="Kennedy S."/>
            <person name="Kristiansen K."/>
            <person name="Kultima J.R."/>
            <person name="Leonard P."/>
            <person name="Levenez F."/>
            <person name="Lund O."/>
            <person name="Moumen B."/>
            <person name="Le Paslier D."/>
            <person name="Pons N."/>
            <person name="Pedersen O."/>
            <person name="Prifti E."/>
            <person name="Qin J."/>
            <person name="Raes J."/>
            <person name="Tap J."/>
            <person name="Tims S."/>
            <person name="Ussery D.W."/>
            <person name="Yamada T."/>
            <person name="MetaHit consortium"/>
            <person name="Renault P."/>
            <person name="Sicheritz-Ponten T."/>
            <person name="Bork P."/>
            <person name="Wang J."/>
            <person name="Brunak S."/>
            <person name="Ehrlich S.D."/>
        </authorList>
    </citation>
    <scope>NUCLEOTIDE SEQUENCE [LARGE SCALE GENOMIC DNA]</scope>
</reference>
<dbReference type="PANTHER" id="PTHR32145:SF20">
    <property type="entry name" value="FLAVOPROTEIN"/>
    <property type="match status" value="1"/>
</dbReference>
<evidence type="ECO:0000313" key="10">
    <source>
        <dbReference type="EMBL" id="CDC04280.1"/>
    </source>
</evidence>
<comment type="similarity">
    <text evidence="4">In the N-terminal section; belongs to the zinc metallo-hydrolase group 3 family.</text>
</comment>
<dbReference type="Pfam" id="PF21349">
    <property type="entry name" value="RUBY_RBDX"/>
    <property type="match status" value="1"/>
</dbReference>
<dbReference type="InterPro" id="IPR002563">
    <property type="entry name" value="Flavin_Rdtase-like_dom"/>
</dbReference>
<evidence type="ECO:0000259" key="8">
    <source>
        <dbReference type="PROSITE" id="PS50902"/>
    </source>
</evidence>
<dbReference type="Gene3D" id="3.60.15.10">
    <property type="entry name" value="Ribonuclease Z/Hydroxyacylglutathione hydrolase-like"/>
    <property type="match status" value="1"/>
</dbReference>
<dbReference type="SUPFAM" id="SSF52218">
    <property type="entry name" value="Flavoproteins"/>
    <property type="match status" value="1"/>
</dbReference>
<dbReference type="Pfam" id="PF01613">
    <property type="entry name" value="Flavin_Reduct"/>
    <property type="match status" value="1"/>
</dbReference>
<dbReference type="SMART" id="SM00849">
    <property type="entry name" value="Lactamase_B"/>
    <property type="match status" value="1"/>
</dbReference>
<dbReference type="InterPro" id="IPR051285">
    <property type="entry name" value="NADH_oxidoreductase_modular"/>
</dbReference>
<dbReference type="InterPro" id="IPR036866">
    <property type="entry name" value="RibonucZ/Hydroxyglut_hydro"/>
</dbReference>
<dbReference type="Proteomes" id="UP000018168">
    <property type="component" value="Unassembled WGS sequence"/>
</dbReference>
<dbReference type="PANTHER" id="PTHR32145">
    <property type="entry name" value="DIFLAVIN FLAVOPROTEIN A 2-RELATED"/>
    <property type="match status" value="1"/>
</dbReference>
<evidence type="ECO:0000256" key="4">
    <source>
        <dbReference type="ARBA" id="ARBA00007121"/>
    </source>
</evidence>
<evidence type="ECO:0000256" key="1">
    <source>
        <dbReference type="ARBA" id="ARBA00001962"/>
    </source>
</evidence>
<dbReference type="PROSITE" id="PS50903">
    <property type="entry name" value="RUBREDOXIN_LIKE"/>
    <property type="match status" value="1"/>
</dbReference>
<keyword evidence="5" id="KW-0813">Transport</keyword>
<dbReference type="GO" id="GO:0005506">
    <property type="term" value="F:iron ion binding"/>
    <property type="evidence" value="ECO:0007669"/>
    <property type="project" value="InterPro"/>
</dbReference>
<dbReference type="GO" id="GO:0010181">
    <property type="term" value="F:FMN binding"/>
    <property type="evidence" value="ECO:0007669"/>
    <property type="project" value="InterPro"/>
</dbReference>
<name>R6MZQ6_9FIRM</name>
<dbReference type="InterPro" id="IPR029039">
    <property type="entry name" value="Flavoprotein-like_sf"/>
</dbReference>
<feature type="domain" description="Flavodoxin-like" evidence="8">
    <location>
        <begin position="243"/>
        <end position="383"/>
    </location>
</feature>
<dbReference type="GO" id="GO:0016646">
    <property type="term" value="F:oxidoreductase activity, acting on the CH-NH group of donors, NAD or NADP as acceptor"/>
    <property type="evidence" value="ECO:0007669"/>
    <property type="project" value="UniProtKB-ARBA"/>
</dbReference>
<comment type="caution">
    <text evidence="10">The sequence shown here is derived from an EMBL/GenBank/DDBJ whole genome shotgun (WGS) entry which is preliminary data.</text>
</comment>
<dbReference type="InterPro" id="IPR012349">
    <property type="entry name" value="Split_barrel_FMN-bd"/>
</dbReference>
<comment type="similarity">
    <text evidence="3">In the C-terminal section; belongs to the flavodoxin reductase family.</text>
</comment>
<organism evidence="10 11">
    <name type="scientific">[Clostridium] leptum CAG:27</name>
    <dbReference type="NCBI Taxonomy" id="1263068"/>
    <lineage>
        <taxon>Bacteria</taxon>
        <taxon>Bacillati</taxon>
        <taxon>Bacillota</taxon>
        <taxon>Clostridia</taxon>
        <taxon>Eubacteriales</taxon>
        <taxon>Oscillospiraceae</taxon>
        <taxon>Oscillospiraceae incertae sedis</taxon>
    </lineage>
</organism>
<evidence type="ECO:0000256" key="3">
    <source>
        <dbReference type="ARBA" id="ARBA00006098"/>
    </source>
</evidence>
<comment type="function">
    <text evidence="7">Mediates electron transfer from NADH to oxygen, reducing it to water. This modular protein has 3 redox cofactors, in other organisms the same activity requires 2 or 3 proteins.</text>
</comment>
<dbReference type="SMART" id="SM00903">
    <property type="entry name" value="Flavin_Reduct"/>
    <property type="match status" value="1"/>
</dbReference>
<protein>
    <submittedName>
        <fullName evidence="10">Rubredoxin</fullName>
    </submittedName>
</protein>
<dbReference type="SUPFAM" id="SSF50475">
    <property type="entry name" value="FMN-binding split barrel"/>
    <property type="match status" value="1"/>
</dbReference>
<dbReference type="EMBL" id="CBEP010000047">
    <property type="protein sequence ID" value="CDC04280.1"/>
    <property type="molecule type" value="Genomic_DNA"/>
</dbReference>
<evidence type="ECO:0000259" key="9">
    <source>
        <dbReference type="PROSITE" id="PS50903"/>
    </source>
</evidence>
<feature type="domain" description="Rubredoxin-like" evidence="9">
    <location>
        <begin position="559"/>
        <end position="595"/>
    </location>
</feature>
<dbReference type="Gene3D" id="2.20.28.10">
    <property type="match status" value="1"/>
</dbReference>
<sequence>MKITNDIKYVGVNDHEIDLFEGQYVVENGMAYNSYVIMDEKIAVMDTVDARFTHEWLDNIENIIGSCQPDYLVIQHMEPDHSANIANFMNVYQNTKIVSTEKAFAMMRQFFGTDFEGRKIVVGEGDTLSLGKHNLTFVLAPMVHWPEVMVTYDSADKVLFSADGFGKFGALDVEEDWACEARRYYIGIVGKYGVQVQNLLKKASGLDIQIICPLHGPVLTENLGYYLNLYQTWSSYAAETEGIVIAYTSVYGHTKKAVETLADKLLKEGCPKVVVHDLARCDIAEAVEDAFRYSKLVLATTTYNADIFPFMREFIHHLTERNFQNRVIGLMENGSWAPLAAKTMKQMLSGCKNLTFAENVVHIKSALNEESAGQLEALAAELCHDYLEQQSETANKNDLTALFKIGYGLYVVTSNDGKKDNGLIVNTVTQVTDTPNRVAVTINKQNYSHHVIKQTGIMNVNCLSTAAPFKVFETFGFQSGRTVDKFADCTPLRSDNGLVFLPRYINAFMSLKVEQYVDFGTHGMFICSITEARVISNAETMTYTYYQNNVKPKPQTEGKKGFVCKICGYIYEGDVLPDDFICPLCKHGAADFEPIG</sequence>
<dbReference type="AlphaFoldDB" id="R6MZQ6"/>
<dbReference type="SUPFAM" id="SSF56281">
    <property type="entry name" value="Metallo-hydrolase/oxidoreductase"/>
    <property type="match status" value="1"/>
</dbReference>
<dbReference type="PROSITE" id="PS50902">
    <property type="entry name" value="FLAVODOXIN_LIKE"/>
    <property type="match status" value="1"/>
</dbReference>
<dbReference type="Gene3D" id="2.30.110.10">
    <property type="entry name" value="Electron Transport, Fmn-binding Protein, Chain A"/>
    <property type="match status" value="1"/>
</dbReference>
<dbReference type="InterPro" id="IPR008254">
    <property type="entry name" value="Flavodoxin/NO_synth"/>
</dbReference>
<dbReference type="InterPro" id="IPR026816">
    <property type="entry name" value="Flavodoxin_dom"/>
</dbReference>
<dbReference type="SUPFAM" id="SSF57802">
    <property type="entry name" value="Rubredoxin-like"/>
    <property type="match status" value="1"/>
</dbReference>
<evidence type="ECO:0000256" key="5">
    <source>
        <dbReference type="ARBA" id="ARBA00022448"/>
    </source>
</evidence>
<dbReference type="Gene3D" id="3.40.50.360">
    <property type="match status" value="1"/>
</dbReference>
<dbReference type="Pfam" id="PF19583">
    <property type="entry name" value="ODP"/>
    <property type="match status" value="1"/>
</dbReference>
<dbReference type="CDD" id="cd00350">
    <property type="entry name" value="rubredoxin_like"/>
    <property type="match status" value="1"/>
</dbReference>
<comment type="cofactor">
    <cofactor evidence="2">
        <name>Fe(3+)</name>
        <dbReference type="ChEBI" id="CHEBI:29034"/>
    </cofactor>
</comment>
<evidence type="ECO:0000256" key="6">
    <source>
        <dbReference type="ARBA" id="ARBA00022982"/>
    </source>
</evidence>
<evidence type="ECO:0000313" key="11">
    <source>
        <dbReference type="Proteomes" id="UP000018168"/>
    </source>
</evidence>
<dbReference type="InterPro" id="IPR024934">
    <property type="entry name" value="Rubredoxin-like_dom"/>
</dbReference>
<dbReference type="InterPro" id="IPR001279">
    <property type="entry name" value="Metallo-B-lactamas"/>
</dbReference>
<accession>R6MZQ6</accession>
<dbReference type="InterPro" id="IPR045761">
    <property type="entry name" value="ODP_dom"/>
</dbReference>
<dbReference type="CDD" id="cd07709">
    <property type="entry name" value="flavodiiron_proteins_MBL-fold"/>
    <property type="match status" value="1"/>
</dbReference>
<dbReference type="Pfam" id="PF12724">
    <property type="entry name" value="Flavodoxin_5"/>
    <property type="match status" value="1"/>
</dbReference>
<evidence type="ECO:0000256" key="7">
    <source>
        <dbReference type="ARBA" id="ARBA00025633"/>
    </source>
</evidence>
<gene>
    <name evidence="10" type="ORF">BN578_02249</name>
</gene>
<comment type="cofactor">
    <cofactor evidence="1">
        <name>Fe cation</name>
        <dbReference type="ChEBI" id="CHEBI:24875"/>
    </cofactor>
</comment>
<evidence type="ECO:0000256" key="2">
    <source>
        <dbReference type="ARBA" id="ARBA00001965"/>
    </source>
</evidence>
<keyword evidence="6" id="KW-0249">Electron transport</keyword>
<proteinExistence type="inferred from homology"/>
<dbReference type="GO" id="GO:0016651">
    <property type="term" value="F:oxidoreductase activity, acting on NAD(P)H"/>
    <property type="evidence" value="ECO:0007669"/>
    <property type="project" value="UniProtKB-ARBA"/>
</dbReference>
<dbReference type="InterPro" id="IPR048574">
    <property type="entry name" value="RUBY_RBDX"/>
</dbReference>